<dbReference type="Gene3D" id="1.25.40.390">
    <property type="match status" value="1"/>
</dbReference>
<dbReference type="PROSITE" id="PS51257">
    <property type="entry name" value="PROKAR_LIPOPROTEIN"/>
    <property type="match status" value="1"/>
</dbReference>
<dbReference type="Pfam" id="PF07980">
    <property type="entry name" value="SusD_RagB"/>
    <property type="match status" value="1"/>
</dbReference>
<dbReference type="InterPro" id="IPR033985">
    <property type="entry name" value="SusD-like_N"/>
</dbReference>
<gene>
    <name evidence="9" type="ORF">BDD43_3057</name>
</gene>
<protein>
    <submittedName>
        <fullName evidence="9">SusD-like starch-binding protein associating with outer membrane</fullName>
    </submittedName>
</protein>
<feature type="domain" description="SusD-like N-terminal" evidence="8">
    <location>
        <begin position="26"/>
        <end position="235"/>
    </location>
</feature>
<evidence type="ECO:0000256" key="2">
    <source>
        <dbReference type="ARBA" id="ARBA00006275"/>
    </source>
</evidence>
<evidence type="ECO:0000256" key="5">
    <source>
        <dbReference type="ARBA" id="ARBA00023237"/>
    </source>
</evidence>
<reference evidence="9 10" key="1">
    <citation type="submission" date="2018-10" db="EMBL/GenBank/DDBJ databases">
        <title>Genomic Encyclopedia of Archaeal and Bacterial Type Strains, Phase II (KMG-II): from individual species to whole genera.</title>
        <authorList>
            <person name="Goeker M."/>
        </authorList>
    </citation>
    <scope>NUCLEOTIDE SEQUENCE [LARGE SCALE GENOMIC DNA]</scope>
    <source>
        <strain evidence="9 10">DSM 18602</strain>
    </source>
</reference>
<keyword evidence="3 6" id="KW-0732">Signal</keyword>
<comment type="subcellular location">
    <subcellularLocation>
        <location evidence="1">Cell outer membrane</location>
    </subcellularLocation>
</comment>
<accession>A0A495J1M1</accession>
<evidence type="ECO:0000313" key="10">
    <source>
        <dbReference type="Proteomes" id="UP000268007"/>
    </source>
</evidence>
<evidence type="ECO:0000259" key="7">
    <source>
        <dbReference type="Pfam" id="PF07980"/>
    </source>
</evidence>
<dbReference type="RefSeq" id="WP_121198425.1">
    <property type="nucleotide sequence ID" value="NZ_RBKU01000001.1"/>
</dbReference>
<dbReference type="SUPFAM" id="SSF48452">
    <property type="entry name" value="TPR-like"/>
    <property type="match status" value="1"/>
</dbReference>
<dbReference type="EMBL" id="RBKU01000001">
    <property type="protein sequence ID" value="RKR82866.1"/>
    <property type="molecule type" value="Genomic_DNA"/>
</dbReference>
<proteinExistence type="inferred from homology"/>
<evidence type="ECO:0000256" key="3">
    <source>
        <dbReference type="ARBA" id="ARBA00022729"/>
    </source>
</evidence>
<dbReference type="InterPro" id="IPR011990">
    <property type="entry name" value="TPR-like_helical_dom_sf"/>
</dbReference>
<dbReference type="GO" id="GO:0009279">
    <property type="term" value="C:cell outer membrane"/>
    <property type="evidence" value="ECO:0007669"/>
    <property type="project" value="UniProtKB-SubCell"/>
</dbReference>
<dbReference type="Proteomes" id="UP000268007">
    <property type="component" value="Unassembled WGS sequence"/>
</dbReference>
<keyword evidence="4" id="KW-0472">Membrane</keyword>
<evidence type="ECO:0000256" key="6">
    <source>
        <dbReference type="SAM" id="SignalP"/>
    </source>
</evidence>
<evidence type="ECO:0000313" key="9">
    <source>
        <dbReference type="EMBL" id="RKR82866.1"/>
    </source>
</evidence>
<feature type="domain" description="RagB/SusD" evidence="7">
    <location>
        <begin position="344"/>
        <end position="415"/>
    </location>
</feature>
<dbReference type="Pfam" id="PF14322">
    <property type="entry name" value="SusD-like_3"/>
    <property type="match status" value="1"/>
</dbReference>
<evidence type="ECO:0000256" key="4">
    <source>
        <dbReference type="ARBA" id="ARBA00023136"/>
    </source>
</evidence>
<name>A0A495J1M1_9SPHI</name>
<comment type="caution">
    <text evidence="9">The sequence shown here is derived from an EMBL/GenBank/DDBJ whole genome shotgun (WGS) entry which is preliminary data.</text>
</comment>
<dbReference type="InterPro" id="IPR012944">
    <property type="entry name" value="SusD_RagB_dom"/>
</dbReference>
<dbReference type="AlphaFoldDB" id="A0A495J1M1"/>
<feature type="chain" id="PRO_5019849328" evidence="6">
    <location>
        <begin position="25"/>
        <end position="461"/>
    </location>
</feature>
<keyword evidence="10" id="KW-1185">Reference proteome</keyword>
<feature type="signal peptide" evidence="6">
    <location>
        <begin position="1"/>
        <end position="24"/>
    </location>
</feature>
<sequence>MNKSIKISCLSLILLPIIMFSACKKDWLNAKPDKALVVPTTVSDYQALLDNAIGSPGMNQNEPSLSMVGDGDYHIADADYTRLRYAPEKSAYIWAPTADFYNGQGSSEWISAYARILQSNVVLDGIATVKTDVGSLTAYNNVKGSALFYRSFDFYNLSQIYCKAYDATSATTDFGLPLRVSSNVNLTVSRSSLQQTYDLITHDLLQAAPLLPAKPLYPTRPSKPAVFGLLARVYLAQGNYSKALTYADSSLHLQSALMDYNQLNPNDYIPIAQFNKEVIFHSQLSTYASFDTYSLIVDSTLYKSYDANDLRVSIFFLNVNGNMTYWGNYTGAPYAFFGGLATDEMYLIRSEAYARTGNTTAAINDLNTLLSTRWKTGTYVNKTAASADAALALIIAERRKELCFRNLRWPDLRRLNKDPRFQVTLIRNVSGKTYSLAPNSPLYVLPLDPIEVQAGLQQNPR</sequence>
<evidence type="ECO:0000259" key="8">
    <source>
        <dbReference type="Pfam" id="PF14322"/>
    </source>
</evidence>
<keyword evidence="5" id="KW-0998">Cell outer membrane</keyword>
<evidence type="ECO:0000256" key="1">
    <source>
        <dbReference type="ARBA" id="ARBA00004442"/>
    </source>
</evidence>
<organism evidence="9 10">
    <name type="scientific">Mucilaginibacter gracilis</name>
    <dbReference type="NCBI Taxonomy" id="423350"/>
    <lineage>
        <taxon>Bacteria</taxon>
        <taxon>Pseudomonadati</taxon>
        <taxon>Bacteroidota</taxon>
        <taxon>Sphingobacteriia</taxon>
        <taxon>Sphingobacteriales</taxon>
        <taxon>Sphingobacteriaceae</taxon>
        <taxon>Mucilaginibacter</taxon>
    </lineage>
</organism>
<comment type="similarity">
    <text evidence="2">Belongs to the SusD family.</text>
</comment>
<dbReference type="OrthoDB" id="653598at2"/>